<feature type="domain" description="RING-type" evidence="1">
    <location>
        <begin position="28"/>
        <end position="62"/>
    </location>
</feature>
<sequence>MASDAPVPDDEEELVFWEETEAGAGEGACAVCLEEMEEGKTVVRLRCISRWLEGKMQCPLCRSHVKEIV</sequence>
<organism evidence="2 3">
    <name type="scientific">Ananas comosus</name>
    <name type="common">Pineapple</name>
    <name type="synonym">Ananas ananas</name>
    <dbReference type="NCBI Taxonomy" id="4615"/>
    <lineage>
        <taxon>Eukaryota</taxon>
        <taxon>Viridiplantae</taxon>
        <taxon>Streptophyta</taxon>
        <taxon>Embryophyta</taxon>
        <taxon>Tracheophyta</taxon>
        <taxon>Spermatophyta</taxon>
        <taxon>Magnoliopsida</taxon>
        <taxon>Liliopsida</taxon>
        <taxon>Poales</taxon>
        <taxon>Bromeliaceae</taxon>
        <taxon>Bromelioideae</taxon>
        <taxon>Ananas</taxon>
    </lineage>
</organism>
<dbReference type="Gene3D" id="3.30.40.10">
    <property type="entry name" value="Zinc/RING finger domain, C3HC4 (zinc finger)"/>
    <property type="match status" value="1"/>
</dbReference>
<dbReference type="Pfam" id="PF13639">
    <property type="entry name" value="zf-RING_2"/>
    <property type="match status" value="1"/>
</dbReference>
<proteinExistence type="predicted"/>
<evidence type="ECO:0000313" key="3">
    <source>
        <dbReference type="Proteomes" id="UP000092600"/>
    </source>
</evidence>
<dbReference type="Proteomes" id="UP000092600">
    <property type="component" value="Unassembled WGS sequence"/>
</dbReference>
<comment type="caution">
    <text evidence="2">The sequence shown here is derived from an EMBL/GenBank/DDBJ whole genome shotgun (WGS) entry which is preliminary data.</text>
</comment>
<evidence type="ECO:0000313" key="2">
    <source>
        <dbReference type="EMBL" id="OAY79924.1"/>
    </source>
</evidence>
<dbReference type="InterPro" id="IPR001841">
    <property type="entry name" value="Znf_RING"/>
</dbReference>
<dbReference type="AlphaFoldDB" id="A0A199VS81"/>
<evidence type="ECO:0000259" key="1">
    <source>
        <dbReference type="Pfam" id="PF13639"/>
    </source>
</evidence>
<gene>
    <name evidence="2" type="ORF">ACMD2_07121</name>
</gene>
<dbReference type="SUPFAM" id="SSF57850">
    <property type="entry name" value="RING/U-box"/>
    <property type="match status" value="1"/>
</dbReference>
<dbReference type="EMBL" id="LSRQ01000987">
    <property type="protein sequence ID" value="OAY79924.1"/>
    <property type="molecule type" value="Genomic_DNA"/>
</dbReference>
<protein>
    <recommendedName>
        <fullName evidence="1">RING-type domain-containing protein</fullName>
    </recommendedName>
</protein>
<accession>A0A199VS81</accession>
<dbReference type="InterPro" id="IPR013083">
    <property type="entry name" value="Znf_RING/FYVE/PHD"/>
</dbReference>
<name>A0A199VS81_ANACO</name>
<reference evidence="2 3" key="1">
    <citation type="journal article" date="2016" name="DNA Res.">
        <title>The draft genome of MD-2 pineapple using hybrid error correction of long reads.</title>
        <authorList>
            <person name="Redwan R.M."/>
            <person name="Saidin A."/>
            <person name="Kumar S.V."/>
        </authorList>
    </citation>
    <scope>NUCLEOTIDE SEQUENCE [LARGE SCALE GENOMIC DNA]</scope>
    <source>
        <strain evidence="3">cv. MD2</strain>
        <tissue evidence="2">Leaf</tissue>
    </source>
</reference>